<evidence type="ECO:0000313" key="4">
    <source>
        <dbReference type="RefSeq" id="XP_056694760.1"/>
    </source>
</evidence>
<dbReference type="PANTHER" id="PTHR34272">
    <property type="entry name" value="EXPRESSED PROTEIN"/>
    <property type="match status" value="1"/>
</dbReference>
<gene>
    <name evidence="4" type="primary">LOC130469454</name>
</gene>
<feature type="domain" description="DUF7086" evidence="2">
    <location>
        <begin position="97"/>
        <end position="230"/>
    </location>
</feature>
<protein>
    <recommendedName>
        <fullName evidence="2">DUF7086 domain-containing protein</fullName>
    </recommendedName>
</protein>
<sequence length="242" mass="27692">MKGDNQHTQRKRKYIDAIYQAEDEANNSKLDLSLSIPSPESESEPVKRPPASSRPQRGRCNTARGGRTEAGRRVVKSETIPSPYPWATGRRATVHTLKYLLDNGIRIIFGEVQCKKCEKIYNIEYDVKEKFEGIASFVMDGLEGWHDRAPEQWATIKLPTCKFCGEEDSCKPILSEKKKSINWLFLLLGQLIGCCTLDQLKYFCKHTNIHRTGAKNRVLLYTYLALCKQLEPHLPFNYQAIP</sequence>
<reference evidence="4" key="2">
    <citation type="submission" date="2025-08" db="UniProtKB">
        <authorList>
            <consortium name="RefSeq"/>
        </authorList>
    </citation>
    <scope>IDENTIFICATION</scope>
    <source>
        <tissue evidence="4">Leaf</tissue>
    </source>
</reference>
<dbReference type="Proteomes" id="UP000813463">
    <property type="component" value="Chromosome 3"/>
</dbReference>
<dbReference type="GeneID" id="130469454"/>
<dbReference type="InterPro" id="IPR055513">
    <property type="entry name" value="DUF7086"/>
</dbReference>
<feature type="region of interest" description="Disordered" evidence="1">
    <location>
        <begin position="29"/>
        <end position="72"/>
    </location>
</feature>
<organism evidence="3 4">
    <name type="scientific">Spinacia oleracea</name>
    <name type="common">Spinach</name>
    <dbReference type="NCBI Taxonomy" id="3562"/>
    <lineage>
        <taxon>Eukaryota</taxon>
        <taxon>Viridiplantae</taxon>
        <taxon>Streptophyta</taxon>
        <taxon>Embryophyta</taxon>
        <taxon>Tracheophyta</taxon>
        <taxon>Spermatophyta</taxon>
        <taxon>Magnoliopsida</taxon>
        <taxon>eudicotyledons</taxon>
        <taxon>Gunneridae</taxon>
        <taxon>Pentapetalae</taxon>
        <taxon>Caryophyllales</taxon>
        <taxon>Chenopodiaceae</taxon>
        <taxon>Chenopodioideae</taxon>
        <taxon>Anserineae</taxon>
        <taxon>Spinacia</taxon>
    </lineage>
</organism>
<proteinExistence type="predicted"/>
<feature type="compositionally biased region" description="Low complexity" evidence="1">
    <location>
        <begin position="30"/>
        <end position="40"/>
    </location>
</feature>
<accession>A0ABM3RGM5</accession>
<reference evidence="3" key="1">
    <citation type="journal article" date="2021" name="Nat. Commun.">
        <title>Genomic analyses provide insights into spinach domestication and the genetic basis of agronomic traits.</title>
        <authorList>
            <person name="Cai X."/>
            <person name="Sun X."/>
            <person name="Xu C."/>
            <person name="Sun H."/>
            <person name="Wang X."/>
            <person name="Ge C."/>
            <person name="Zhang Z."/>
            <person name="Wang Q."/>
            <person name="Fei Z."/>
            <person name="Jiao C."/>
            <person name="Wang Q."/>
        </authorList>
    </citation>
    <scope>NUCLEOTIDE SEQUENCE [LARGE SCALE GENOMIC DNA]</scope>
    <source>
        <strain evidence="3">cv. Varoflay</strain>
    </source>
</reference>
<dbReference type="RefSeq" id="XP_056694760.1">
    <property type="nucleotide sequence ID" value="XM_056838782.1"/>
</dbReference>
<evidence type="ECO:0000256" key="1">
    <source>
        <dbReference type="SAM" id="MobiDB-lite"/>
    </source>
</evidence>
<evidence type="ECO:0000259" key="2">
    <source>
        <dbReference type="Pfam" id="PF23324"/>
    </source>
</evidence>
<dbReference type="Pfam" id="PF23324">
    <property type="entry name" value="DUF7086"/>
    <property type="match status" value="1"/>
</dbReference>
<dbReference type="PANTHER" id="PTHR34272:SF1">
    <property type="entry name" value="EXPRESSED PROTEIN"/>
    <property type="match status" value="1"/>
</dbReference>
<evidence type="ECO:0000313" key="3">
    <source>
        <dbReference type="Proteomes" id="UP000813463"/>
    </source>
</evidence>
<name>A0ABM3RGM5_SPIOL</name>
<keyword evidence="3" id="KW-1185">Reference proteome</keyword>